<dbReference type="AlphaFoldDB" id="A0A511XIM7"/>
<organism evidence="1 2">
    <name type="scientific">Acetobacter oeni</name>
    <dbReference type="NCBI Taxonomy" id="304077"/>
    <lineage>
        <taxon>Bacteria</taxon>
        <taxon>Pseudomonadati</taxon>
        <taxon>Pseudomonadota</taxon>
        <taxon>Alphaproteobacteria</taxon>
        <taxon>Acetobacterales</taxon>
        <taxon>Acetobacteraceae</taxon>
        <taxon>Acetobacter</taxon>
    </lineage>
</organism>
<comment type="caution">
    <text evidence="1">The sequence shown here is derived from an EMBL/GenBank/DDBJ whole genome shotgun (WGS) entry which is preliminary data.</text>
</comment>
<dbReference type="Proteomes" id="UP000321746">
    <property type="component" value="Unassembled WGS sequence"/>
</dbReference>
<proteinExistence type="predicted"/>
<keyword evidence="2" id="KW-1185">Reference proteome</keyword>
<accession>A0A511XIM7</accession>
<name>A0A511XIM7_9PROT</name>
<dbReference type="EMBL" id="BJYG01000011">
    <property type="protein sequence ID" value="GEN62795.1"/>
    <property type="molecule type" value="Genomic_DNA"/>
</dbReference>
<protein>
    <submittedName>
        <fullName evidence="1">Uncharacterized protein</fullName>
    </submittedName>
</protein>
<gene>
    <name evidence="1" type="ORF">AOE01nite_10190</name>
</gene>
<dbReference type="RefSeq" id="WP_146886765.1">
    <property type="nucleotide sequence ID" value="NZ_BJYG01000011.1"/>
</dbReference>
<reference evidence="1 2" key="1">
    <citation type="submission" date="2019-07" db="EMBL/GenBank/DDBJ databases">
        <title>Whole genome shotgun sequence of Acetobacter oeni NBRC 105207.</title>
        <authorList>
            <person name="Hosoyama A."/>
            <person name="Uohara A."/>
            <person name="Ohji S."/>
            <person name="Ichikawa N."/>
        </authorList>
    </citation>
    <scope>NUCLEOTIDE SEQUENCE [LARGE SCALE GENOMIC DNA]</scope>
    <source>
        <strain evidence="1 2">NBRC 105207</strain>
    </source>
</reference>
<evidence type="ECO:0000313" key="1">
    <source>
        <dbReference type="EMBL" id="GEN62795.1"/>
    </source>
</evidence>
<evidence type="ECO:0000313" key="2">
    <source>
        <dbReference type="Proteomes" id="UP000321746"/>
    </source>
</evidence>
<sequence length="153" mass="17539">MTFSFSSEKRGTLTDEDIDIVQNIRIGQTSEVVVRFAGLYEFCIEVTDQNTENMLSCKRLMFEPERLINGFSCFINKVKNEKSIQSYGREPVTSANDPVNKIRACGPAKALPDDDMIIDLESLNWNQKVLCRQFSGAGIVKRPMTRFIERFRE</sequence>